<dbReference type="Proteomes" id="UP001633002">
    <property type="component" value="Unassembled WGS sequence"/>
</dbReference>
<evidence type="ECO:0000313" key="2">
    <source>
        <dbReference type="EMBL" id="KAL3698488.1"/>
    </source>
</evidence>
<accession>A0ABD3I459</accession>
<organism evidence="2 3">
    <name type="scientific">Riccia sorocarpa</name>
    <dbReference type="NCBI Taxonomy" id="122646"/>
    <lineage>
        <taxon>Eukaryota</taxon>
        <taxon>Viridiplantae</taxon>
        <taxon>Streptophyta</taxon>
        <taxon>Embryophyta</taxon>
        <taxon>Marchantiophyta</taxon>
        <taxon>Marchantiopsida</taxon>
        <taxon>Marchantiidae</taxon>
        <taxon>Marchantiales</taxon>
        <taxon>Ricciaceae</taxon>
        <taxon>Riccia</taxon>
    </lineage>
</organism>
<dbReference type="EMBL" id="JBJQOH010000002">
    <property type="protein sequence ID" value="KAL3698488.1"/>
    <property type="molecule type" value="Genomic_DNA"/>
</dbReference>
<evidence type="ECO:0000313" key="3">
    <source>
        <dbReference type="Proteomes" id="UP001633002"/>
    </source>
</evidence>
<dbReference type="AlphaFoldDB" id="A0ABD3I459"/>
<sequence>MAKNKRSERAWISTPDFDDLGDTGNGIEQDADWTAEESMFSTPIDGGTRSNDFVAGEPVASNCRSSEFKRKRSQQNIPEISRKLEDDFGCPNSFDSTPPNSPINLSASGSSPRNDFEDSIYFSPVKLHPRKFNFSPPRLLPALSLTVVLSNKKRGFTFALLPPRDLLRRPDFVAPKVPSARRTPQEAPEDVDEDAGLFLQDPSCASGSALSGDAVTKTTYCF</sequence>
<evidence type="ECO:0000256" key="1">
    <source>
        <dbReference type="SAM" id="MobiDB-lite"/>
    </source>
</evidence>
<gene>
    <name evidence="2" type="ORF">R1sor_012564</name>
</gene>
<proteinExistence type="predicted"/>
<name>A0ABD3I459_9MARC</name>
<feature type="region of interest" description="Disordered" evidence="1">
    <location>
        <begin position="65"/>
        <end position="111"/>
    </location>
</feature>
<feature type="region of interest" description="Disordered" evidence="1">
    <location>
        <begin position="1"/>
        <end position="34"/>
    </location>
</feature>
<feature type="compositionally biased region" description="Polar residues" evidence="1">
    <location>
        <begin position="93"/>
        <end position="111"/>
    </location>
</feature>
<protein>
    <submittedName>
        <fullName evidence="2">Uncharacterized protein</fullName>
    </submittedName>
</protein>
<keyword evidence="3" id="KW-1185">Reference proteome</keyword>
<reference evidence="2 3" key="1">
    <citation type="submission" date="2024-09" db="EMBL/GenBank/DDBJ databases">
        <title>Chromosome-scale assembly of Riccia sorocarpa.</title>
        <authorList>
            <person name="Paukszto L."/>
        </authorList>
    </citation>
    <scope>NUCLEOTIDE SEQUENCE [LARGE SCALE GENOMIC DNA]</scope>
    <source>
        <strain evidence="2">LP-2024</strain>
        <tissue evidence="2">Aerial parts of the thallus</tissue>
    </source>
</reference>
<comment type="caution">
    <text evidence="2">The sequence shown here is derived from an EMBL/GenBank/DDBJ whole genome shotgun (WGS) entry which is preliminary data.</text>
</comment>